<accession>A0A0C2T403</accession>
<evidence type="ECO:0000313" key="1">
    <source>
        <dbReference type="EMBL" id="KIL61249.1"/>
    </source>
</evidence>
<name>A0A0C2T403_AMAMK</name>
<evidence type="ECO:0000313" key="2">
    <source>
        <dbReference type="Proteomes" id="UP000054549"/>
    </source>
</evidence>
<keyword evidence="2" id="KW-1185">Reference proteome</keyword>
<protein>
    <submittedName>
        <fullName evidence="1">Uncharacterized protein</fullName>
    </submittedName>
</protein>
<dbReference type="STRING" id="946122.A0A0C2T403"/>
<dbReference type="AlphaFoldDB" id="A0A0C2T403"/>
<sequence>MVEAAIVLLGWGQQMTSSSPTADKCAQFFEGLINVCRSPNKYAEGVGRKKRLLEELSVAPNAFGTEIAYAVELALQEKNDQRTSALLKYRLGPILTELKRKYNSTINERRWVPFSLSSFNDVGLIRFAARVQLFYAPPPGRHPVVGCKRESSTPC</sequence>
<dbReference type="InParanoid" id="A0A0C2T403"/>
<proteinExistence type="predicted"/>
<reference evidence="1 2" key="1">
    <citation type="submission" date="2014-04" db="EMBL/GenBank/DDBJ databases">
        <title>Evolutionary Origins and Diversification of the Mycorrhizal Mutualists.</title>
        <authorList>
            <consortium name="DOE Joint Genome Institute"/>
            <consortium name="Mycorrhizal Genomics Consortium"/>
            <person name="Kohler A."/>
            <person name="Kuo A."/>
            <person name="Nagy L.G."/>
            <person name="Floudas D."/>
            <person name="Copeland A."/>
            <person name="Barry K.W."/>
            <person name="Cichocki N."/>
            <person name="Veneault-Fourrey C."/>
            <person name="LaButti K."/>
            <person name="Lindquist E.A."/>
            <person name="Lipzen A."/>
            <person name="Lundell T."/>
            <person name="Morin E."/>
            <person name="Murat C."/>
            <person name="Riley R."/>
            <person name="Ohm R."/>
            <person name="Sun H."/>
            <person name="Tunlid A."/>
            <person name="Henrissat B."/>
            <person name="Grigoriev I.V."/>
            <person name="Hibbett D.S."/>
            <person name="Martin F."/>
        </authorList>
    </citation>
    <scope>NUCLEOTIDE SEQUENCE [LARGE SCALE GENOMIC DNA]</scope>
    <source>
        <strain evidence="1 2">Koide BX008</strain>
    </source>
</reference>
<dbReference type="EMBL" id="KN818287">
    <property type="protein sequence ID" value="KIL61249.1"/>
    <property type="molecule type" value="Genomic_DNA"/>
</dbReference>
<dbReference type="Proteomes" id="UP000054549">
    <property type="component" value="Unassembled WGS sequence"/>
</dbReference>
<dbReference type="OrthoDB" id="5421at2759"/>
<organism evidence="1 2">
    <name type="scientific">Amanita muscaria (strain Koide BX008)</name>
    <dbReference type="NCBI Taxonomy" id="946122"/>
    <lineage>
        <taxon>Eukaryota</taxon>
        <taxon>Fungi</taxon>
        <taxon>Dikarya</taxon>
        <taxon>Basidiomycota</taxon>
        <taxon>Agaricomycotina</taxon>
        <taxon>Agaricomycetes</taxon>
        <taxon>Agaricomycetidae</taxon>
        <taxon>Agaricales</taxon>
        <taxon>Pluteineae</taxon>
        <taxon>Amanitaceae</taxon>
        <taxon>Amanita</taxon>
    </lineage>
</organism>
<dbReference type="HOGENOM" id="CLU_1695040_0_0_1"/>
<gene>
    <name evidence="1" type="ORF">M378DRAFT_864965</name>
</gene>